<dbReference type="Gene3D" id="1.10.357.10">
    <property type="entry name" value="Tetracycline Repressor, domain 2"/>
    <property type="match status" value="1"/>
</dbReference>
<keyword evidence="8" id="KW-1185">Reference proteome</keyword>
<evidence type="ECO:0000313" key="7">
    <source>
        <dbReference type="EMBL" id="MBB3724361.1"/>
    </source>
</evidence>
<dbReference type="SUPFAM" id="SSF46689">
    <property type="entry name" value="Homeodomain-like"/>
    <property type="match status" value="1"/>
</dbReference>
<dbReference type="InterPro" id="IPR001647">
    <property type="entry name" value="HTH_TetR"/>
</dbReference>
<dbReference type="GO" id="GO:0000976">
    <property type="term" value="F:transcription cis-regulatory region binding"/>
    <property type="evidence" value="ECO:0007669"/>
    <property type="project" value="TreeGrafter"/>
</dbReference>
<evidence type="ECO:0000256" key="1">
    <source>
        <dbReference type="ARBA" id="ARBA00023015"/>
    </source>
</evidence>
<dbReference type="EMBL" id="JACIBV010000001">
    <property type="protein sequence ID" value="MBB3724361.1"/>
    <property type="molecule type" value="Genomic_DNA"/>
</dbReference>
<dbReference type="PANTHER" id="PTHR30055">
    <property type="entry name" value="HTH-TYPE TRANSCRIPTIONAL REGULATOR RUTR"/>
    <property type="match status" value="1"/>
</dbReference>
<comment type="caution">
    <text evidence="7">The sequence shown here is derived from an EMBL/GenBank/DDBJ whole genome shotgun (WGS) entry which is preliminary data.</text>
</comment>
<keyword evidence="3" id="KW-0804">Transcription</keyword>
<evidence type="ECO:0000313" key="8">
    <source>
        <dbReference type="Proteomes" id="UP000579945"/>
    </source>
</evidence>
<gene>
    <name evidence="7" type="ORF">FHR33_000221</name>
</gene>
<dbReference type="InterPro" id="IPR004111">
    <property type="entry name" value="Repressor_TetR_C"/>
</dbReference>
<dbReference type="SUPFAM" id="SSF48498">
    <property type="entry name" value="Tetracyclin repressor-like, C-terminal domain"/>
    <property type="match status" value="1"/>
</dbReference>
<name>A0A7W5UYM9_9ACTN</name>
<keyword evidence="1" id="KW-0805">Transcription regulation</keyword>
<evidence type="ECO:0000256" key="2">
    <source>
        <dbReference type="ARBA" id="ARBA00023125"/>
    </source>
</evidence>
<keyword evidence="2 4" id="KW-0238">DNA-binding</keyword>
<dbReference type="Proteomes" id="UP000579945">
    <property type="component" value="Unassembled WGS sequence"/>
</dbReference>
<dbReference type="RefSeq" id="WP_183642220.1">
    <property type="nucleotide sequence ID" value="NZ_BAAAXX010000049.1"/>
</dbReference>
<dbReference type="GeneID" id="95386883"/>
<evidence type="ECO:0000256" key="5">
    <source>
        <dbReference type="SAM" id="MobiDB-lite"/>
    </source>
</evidence>
<dbReference type="PANTHER" id="PTHR30055:SF151">
    <property type="entry name" value="TRANSCRIPTIONAL REGULATORY PROTEIN"/>
    <property type="match status" value="1"/>
</dbReference>
<evidence type="ECO:0000256" key="4">
    <source>
        <dbReference type="PROSITE-ProRule" id="PRU00335"/>
    </source>
</evidence>
<accession>A0A7W5UYM9</accession>
<evidence type="ECO:0000256" key="3">
    <source>
        <dbReference type="ARBA" id="ARBA00023163"/>
    </source>
</evidence>
<proteinExistence type="predicted"/>
<dbReference type="GO" id="GO:0045892">
    <property type="term" value="P:negative regulation of DNA-templated transcription"/>
    <property type="evidence" value="ECO:0007669"/>
    <property type="project" value="InterPro"/>
</dbReference>
<dbReference type="AlphaFoldDB" id="A0A7W5UYM9"/>
<reference evidence="7 8" key="1">
    <citation type="submission" date="2020-08" db="EMBL/GenBank/DDBJ databases">
        <title>Sequencing the genomes of 1000 actinobacteria strains.</title>
        <authorList>
            <person name="Klenk H.-P."/>
        </authorList>
    </citation>
    <scope>NUCLEOTIDE SEQUENCE [LARGE SCALE GENOMIC DNA]</scope>
    <source>
        <strain evidence="7 8">DSM 44320</strain>
    </source>
</reference>
<dbReference type="InterPro" id="IPR036271">
    <property type="entry name" value="Tet_transcr_reg_TetR-rel_C_sf"/>
</dbReference>
<protein>
    <submittedName>
        <fullName evidence="7">AcrR family transcriptional regulator</fullName>
    </submittedName>
</protein>
<dbReference type="InterPro" id="IPR009057">
    <property type="entry name" value="Homeodomain-like_sf"/>
</dbReference>
<feature type="region of interest" description="Disordered" evidence="5">
    <location>
        <begin position="1"/>
        <end position="28"/>
    </location>
</feature>
<evidence type="ECO:0000259" key="6">
    <source>
        <dbReference type="PROSITE" id="PS50977"/>
    </source>
</evidence>
<dbReference type="PROSITE" id="PS50977">
    <property type="entry name" value="HTH_TETR_2"/>
    <property type="match status" value="1"/>
</dbReference>
<dbReference type="Pfam" id="PF00440">
    <property type="entry name" value="TetR_N"/>
    <property type="match status" value="1"/>
</dbReference>
<dbReference type="GO" id="GO:0003700">
    <property type="term" value="F:DNA-binding transcription factor activity"/>
    <property type="evidence" value="ECO:0007669"/>
    <property type="project" value="TreeGrafter"/>
</dbReference>
<sequence>MAVETRPDDAGFPDRPWRKSRKTSSPRQPLSRELIIEAGLRILDAEGLDVLSMRRVAQELGTGPASLYAHIANKDDLLELIYDRILGEIRIPEPDPEHWRERLRELALASFRVPTAHADIAKVALANIPTTPNALRTGEGMLAIMLVGGLPSRIAALGQEAGHGAAAGARRRSPVWGWRHGRYRHPITPRSHSCRAHVTALKPRWSECGTGIGPNAARGECVGGQHDSFESKVHTLLHGDY</sequence>
<dbReference type="InterPro" id="IPR050109">
    <property type="entry name" value="HTH-type_TetR-like_transc_reg"/>
</dbReference>
<feature type="domain" description="HTH tetR-type" evidence="6">
    <location>
        <begin position="29"/>
        <end position="89"/>
    </location>
</feature>
<feature type="DNA-binding region" description="H-T-H motif" evidence="4">
    <location>
        <begin position="52"/>
        <end position="71"/>
    </location>
</feature>
<organism evidence="7 8">
    <name type="scientific">Nonomuraea dietziae</name>
    <dbReference type="NCBI Taxonomy" id="65515"/>
    <lineage>
        <taxon>Bacteria</taxon>
        <taxon>Bacillati</taxon>
        <taxon>Actinomycetota</taxon>
        <taxon>Actinomycetes</taxon>
        <taxon>Streptosporangiales</taxon>
        <taxon>Streptosporangiaceae</taxon>
        <taxon>Nonomuraea</taxon>
    </lineage>
</organism>
<dbReference type="Pfam" id="PF02909">
    <property type="entry name" value="TetR_C_1"/>
    <property type="match status" value="1"/>
</dbReference>
<dbReference type="PRINTS" id="PR00455">
    <property type="entry name" value="HTHTETR"/>
</dbReference>